<comment type="caution">
    <text evidence="5">The sequence shown here is derived from an EMBL/GenBank/DDBJ whole genome shotgun (WGS) entry which is preliminary data.</text>
</comment>
<organism evidence="5 6">
    <name type="scientific">Thermocatellispora tengchongensis</name>
    <dbReference type="NCBI Taxonomy" id="1073253"/>
    <lineage>
        <taxon>Bacteria</taxon>
        <taxon>Bacillati</taxon>
        <taxon>Actinomycetota</taxon>
        <taxon>Actinomycetes</taxon>
        <taxon>Streptosporangiales</taxon>
        <taxon>Streptosporangiaceae</taxon>
        <taxon>Thermocatellispora</taxon>
    </lineage>
</organism>
<dbReference type="EMBL" id="JACHGN010000002">
    <property type="protein sequence ID" value="MBB5131377.1"/>
    <property type="molecule type" value="Genomic_DNA"/>
</dbReference>
<feature type="region of interest" description="Disordered" evidence="3">
    <location>
        <begin position="291"/>
        <end position="312"/>
    </location>
</feature>
<gene>
    <name evidence="5" type="ORF">HNP84_001083</name>
</gene>
<feature type="domain" description="PNPLA" evidence="4">
    <location>
        <begin position="5"/>
        <end position="181"/>
    </location>
</feature>
<evidence type="ECO:0000256" key="1">
    <source>
        <dbReference type="ARBA" id="ARBA00023098"/>
    </source>
</evidence>
<dbReference type="InterPro" id="IPR002641">
    <property type="entry name" value="PNPLA_dom"/>
</dbReference>
<dbReference type="RefSeq" id="WP_185048215.1">
    <property type="nucleotide sequence ID" value="NZ_BAABIX010000023.1"/>
</dbReference>
<accession>A0A840P2B2</accession>
<dbReference type="Gene3D" id="3.40.1090.10">
    <property type="entry name" value="Cytosolic phospholipase A2 catalytic domain"/>
    <property type="match status" value="1"/>
</dbReference>
<feature type="compositionally biased region" description="Basic and acidic residues" evidence="3">
    <location>
        <begin position="303"/>
        <end position="312"/>
    </location>
</feature>
<keyword evidence="6" id="KW-1185">Reference proteome</keyword>
<dbReference type="PROSITE" id="PS51635">
    <property type="entry name" value="PNPLA"/>
    <property type="match status" value="1"/>
</dbReference>
<evidence type="ECO:0000313" key="5">
    <source>
        <dbReference type="EMBL" id="MBB5131377.1"/>
    </source>
</evidence>
<evidence type="ECO:0000256" key="3">
    <source>
        <dbReference type="SAM" id="MobiDB-lite"/>
    </source>
</evidence>
<feature type="active site" description="Nucleophile" evidence="2">
    <location>
        <position position="39"/>
    </location>
</feature>
<dbReference type="GO" id="GO:0016787">
    <property type="term" value="F:hydrolase activity"/>
    <property type="evidence" value="ECO:0007669"/>
    <property type="project" value="UniProtKB-UniRule"/>
</dbReference>
<dbReference type="GO" id="GO:0016042">
    <property type="term" value="P:lipid catabolic process"/>
    <property type="evidence" value="ECO:0007669"/>
    <property type="project" value="UniProtKB-UniRule"/>
</dbReference>
<proteinExistence type="predicted"/>
<protein>
    <submittedName>
        <fullName evidence="5">Putative acylesterase/phospholipase RssA</fullName>
    </submittedName>
</protein>
<feature type="active site" description="Proton acceptor" evidence="2">
    <location>
        <position position="168"/>
    </location>
</feature>
<dbReference type="Pfam" id="PF01734">
    <property type="entry name" value="Patatin"/>
    <property type="match status" value="1"/>
</dbReference>
<evidence type="ECO:0000313" key="6">
    <source>
        <dbReference type="Proteomes" id="UP000578449"/>
    </source>
</evidence>
<sequence>MKRSLVLAGGGAKIGWASGVLQVLMEESDLEFDHIDATSGSVFNLGMLLSGRSAGEIAEAWGNLSPREFLSFHPWWRYLAFWTLPSLLTQDAAVRRILPKWGIDLAKVRTCRQVNGHPVTATFNVVDFTTKRIKTIPHEQMDLDYFLAVDAVPGVVPPVAKDGTLYVDALLLKDANLAEAVRQGAEEIWVIWAIEDRPEWRGGFWNHLGHIFEICATGNLKRELDRIAEVNEHVAAGTAEPGQRHVTVHIVRPRHPIPVGYLFFRGRRQMRPTIEAGRIAAREYLGRTGHLRRAAPAGAARTPRPESARAAP</sequence>
<name>A0A840P2B2_9ACTN</name>
<keyword evidence="2" id="KW-0378">Hydrolase</keyword>
<reference evidence="5 6" key="1">
    <citation type="submission" date="2020-08" db="EMBL/GenBank/DDBJ databases">
        <title>Genomic Encyclopedia of Type Strains, Phase IV (KMG-IV): sequencing the most valuable type-strain genomes for metagenomic binning, comparative biology and taxonomic classification.</title>
        <authorList>
            <person name="Goeker M."/>
        </authorList>
    </citation>
    <scope>NUCLEOTIDE SEQUENCE [LARGE SCALE GENOMIC DNA]</scope>
    <source>
        <strain evidence="5 6">DSM 45615</strain>
    </source>
</reference>
<dbReference type="Proteomes" id="UP000578449">
    <property type="component" value="Unassembled WGS sequence"/>
</dbReference>
<dbReference type="InterPro" id="IPR016035">
    <property type="entry name" value="Acyl_Trfase/lysoPLipase"/>
</dbReference>
<comment type="caution">
    <text evidence="2">Lacks conserved residue(s) required for the propagation of feature annotation.</text>
</comment>
<evidence type="ECO:0000256" key="2">
    <source>
        <dbReference type="PROSITE-ProRule" id="PRU01161"/>
    </source>
</evidence>
<dbReference type="SUPFAM" id="SSF52151">
    <property type="entry name" value="FabD/lysophospholipase-like"/>
    <property type="match status" value="1"/>
</dbReference>
<evidence type="ECO:0000259" key="4">
    <source>
        <dbReference type="PROSITE" id="PS51635"/>
    </source>
</evidence>
<keyword evidence="2" id="KW-0442">Lipid degradation</keyword>
<keyword evidence="1 2" id="KW-0443">Lipid metabolism</keyword>
<dbReference type="AlphaFoldDB" id="A0A840P2B2"/>